<dbReference type="PROSITE" id="PS51186">
    <property type="entry name" value="GNAT"/>
    <property type="match status" value="1"/>
</dbReference>
<dbReference type="InterPro" id="IPR016181">
    <property type="entry name" value="Acyl_CoA_acyltransferase"/>
</dbReference>
<dbReference type="CDD" id="cd04301">
    <property type="entry name" value="NAT_SF"/>
    <property type="match status" value="1"/>
</dbReference>
<keyword evidence="2" id="KW-0012">Acyltransferase</keyword>
<dbReference type="InterPro" id="IPR000182">
    <property type="entry name" value="GNAT_dom"/>
</dbReference>
<evidence type="ECO:0000313" key="4">
    <source>
        <dbReference type="EMBL" id="GHB32313.1"/>
    </source>
</evidence>
<keyword evidence="5" id="KW-1185">Reference proteome</keyword>
<keyword evidence="1" id="KW-0808">Transferase</keyword>
<evidence type="ECO:0000259" key="3">
    <source>
        <dbReference type="PROSITE" id="PS51186"/>
    </source>
</evidence>
<dbReference type="Gene3D" id="3.40.630.30">
    <property type="match status" value="1"/>
</dbReference>
<evidence type="ECO:0000256" key="2">
    <source>
        <dbReference type="ARBA" id="ARBA00023315"/>
    </source>
</evidence>
<proteinExistence type="predicted"/>
<accession>A0ABQ3EEE8</accession>
<name>A0ABQ3EEE8_9GAMM</name>
<dbReference type="EMBL" id="BMZI01000008">
    <property type="protein sequence ID" value="GHB32313.1"/>
    <property type="molecule type" value="Genomic_DNA"/>
</dbReference>
<feature type="domain" description="N-acetyltransferase" evidence="3">
    <location>
        <begin position="16"/>
        <end position="161"/>
    </location>
</feature>
<dbReference type="RefSeq" id="WP_189445918.1">
    <property type="nucleotide sequence ID" value="NZ_BMZI01000008.1"/>
</dbReference>
<protein>
    <submittedName>
        <fullName evidence="4">N-acetyltransferase</fullName>
    </submittedName>
</protein>
<gene>
    <name evidence="4" type="ORF">GCM10009038_33870</name>
</gene>
<comment type="caution">
    <text evidence="4">The sequence shown here is derived from an EMBL/GenBank/DDBJ whole genome shotgun (WGS) entry which is preliminary data.</text>
</comment>
<dbReference type="SUPFAM" id="SSF55729">
    <property type="entry name" value="Acyl-CoA N-acyltransferases (Nat)"/>
    <property type="match status" value="1"/>
</dbReference>
<reference evidence="5" key="1">
    <citation type="journal article" date="2019" name="Int. J. Syst. Evol. Microbiol.">
        <title>The Global Catalogue of Microorganisms (GCM) 10K type strain sequencing project: providing services to taxonomists for standard genome sequencing and annotation.</title>
        <authorList>
            <consortium name="The Broad Institute Genomics Platform"/>
            <consortium name="The Broad Institute Genome Sequencing Center for Infectious Disease"/>
            <person name="Wu L."/>
            <person name="Ma J."/>
        </authorList>
    </citation>
    <scope>NUCLEOTIDE SEQUENCE [LARGE SCALE GENOMIC DNA]</scope>
    <source>
        <strain evidence="5">KCTC 32998</strain>
    </source>
</reference>
<dbReference type="Proteomes" id="UP000646745">
    <property type="component" value="Unassembled WGS sequence"/>
</dbReference>
<evidence type="ECO:0000313" key="5">
    <source>
        <dbReference type="Proteomes" id="UP000646745"/>
    </source>
</evidence>
<dbReference type="PANTHER" id="PTHR43072:SF23">
    <property type="entry name" value="UPF0039 PROTEIN C11D3.02C"/>
    <property type="match status" value="1"/>
</dbReference>
<sequence>MRLIDCEFSAHGDAVLAIFNHAILNTTALYEYQPRTLAYVEGWFHAKRDADYPVLGAVDEESGRLMGFASYGAFRPHAAYRYSIEHSVYVDVDFRRRGVARVLMEALIVRAEQQQYHTLVAGIDAANAGSISLHEQLGFERAGTVREAGFKFGRWLDLAFYQKLLTTPEHPEARSR</sequence>
<dbReference type="PANTHER" id="PTHR43072">
    <property type="entry name" value="N-ACETYLTRANSFERASE"/>
    <property type="match status" value="1"/>
</dbReference>
<dbReference type="Pfam" id="PF13420">
    <property type="entry name" value="Acetyltransf_4"/>
    <property type="match status" value="1"/>
</dbReference>
<evidence type="ECO:0000256" key="1">
    <source>
        <dbReference type="ARBA" id="ARBA00022679"/>
    </source>
</evidence>
<organism evidence="4 5">
    <name type="scientific">Salinicola rhizosphaerae</name>
    <dbReference type="NCBI Taxonomy" id="1443141"/>
    <lineage>
        <taxon>Bacteria</taxon>
        <taxon>Pseudomonadati</taxon>
        <taxon>Pseudomonadota</taxon>
        <taxon>Gammaproteobacteria</taxon>
        <taxon>Oceanospirillales</taxon>
        <taxon>Halomonadaceae</taxon>
        <taxon>Salinicola</taxon>
    </lineage>
</organism>